<evidence type="ECO:0000313" key="1">
    <source>
        <dbReference type="EMBL" id="MDX6015776.1"/>
    </source>
</evidence>
<keyword evidence="2" id="KW-1185">Reference proteome</keyword>
<dbReference type="GeneID" id="88622900"/>
<comment type="caution">
    <text evidence="1">The sequence shown here is derived from an EMBL/GenBank/DDBJ whole genome shotgun (WGS) entry which is preliminary data.</text>
</comment>
<protein>
    <submittedName>
        <fullName evidence="1">Uncharacterized protein</fullName>
    </submittedName>
</protein>
<accession>A0ABU4QEL6</accession>
<organism evidence="1 2">
    <name type="scientific">Shewanella indica</name>
    <dbReference type="NCBI Taxonomy" id="768528"/>
    <lineage>
        <taxon>Bacteria</taxon>
        <taxon>Pseudomonadati</taxon>
        <taxon>Pseudomonadota</taxon>
        <taxon>Gammaproteobacteria</taxon>
        <taxon>Alteromonadales</taxon>
        <taxon>Shewanellaceae</taxon>
        <taxon>Shewanella</taxon>
    </lineage>
</organism>
<reference evidence="1 2" key="1">
    <citation type="submission" date="2023-11" db="EMBL/GenBank/DDBJ databases">
        <title>MicrobeMod: A computational toolkit for identifying prokaryotic methylation and restriction-modification with nanopore sequencing.</title>
        <authorList>
            <person name="Crits-Christoph A."/>
            <person name="Kang S.C."/>
            <person name="Lee H."/>
            <person name="Ostrov N."/>
        </authorList>
    </citation>
    <scope>NUCLEOTIDE SEQUENCE [LARGE SCALE GENOMIC DNA]</scope>
    <source>
        <strain evidence="1 2">ATCC BAA-2732</strain>
    </source>
</reference>
<dbReference type="RefSeq" id="WP_143078368.1">
    <property type="nucleotide sequence ID" value="NZ_BMYE01000022.1"/>
</dbReference>
<sequence>MLDIAKLSFPNSEQGHYRLTSLDYEQDYALAELNKDDMHAVSINHPVSLFFDEPGWLCFLDDIIVAAAF</sequence>
<proteinExistence type="predicted"/>
<dbReference type="EMBL" id="JAWXXR010000001">
    <property type="protein sequence ID" value="MDX6015776.1"/>
    <property type="molecule type" value="Genomic_DNA"/>
</dbReference>
<dbReference type="Proteomes" id="UP001272773">
    <property type="component" value="Unassembled WGS sequence"/>
</dbReference>
<gene>
    <name evidence="1" type="ORF">SIL79_05290</name>
</gene>
<evidence type="ECO:0000313" key="2">
    <source>
        <dbReference type="Proteomes" id="UP001272773"/>
    </source>
</evidence>
<name>A0ABU4QEL6_9GAMM</name>